<organism evidence="1 2">
    <name type="scientific">Dallia pectoralis</name>
    <name type="common">Alaska blackfish</name>
    <dbReference type="NCBI Taxonomy" id="75939"/>
    <lineage>
        <taxon>Eukaryota</taxon>
        <taxon>Metazoa</taxon>
        <taxon>Chordata</taxon>
        <taxon>Craniata</taxon>
        <taxon>Vertebrata</taxon>
        <taxon>Euteleostomi</taxon>
        <taxon>Actinopterygii</taxon>
        <taxon>Neopterygii</taxon>
        <taxon>Teleostei</taxon>
        <taxon>Protacanthopterygii</taxon>
        <taxon>Esociformes</taxon>
        <taxon>Umbridae</taxon>
        <taxon>Dallia</taxon>
    </lineage>
</organism>
<dbReference type="Proteomes" id="UP001157502">
    <property type="component" value="Chromosome 33"/>
</dbReference>
<gene>
    <name evidence="1" type="ORF">DPEC_G00336870</name>
</gene>
<keyword evidence="2" id="KW-1185">Reference proteome</keyword>
<evidence type="ECO:0000313" key="1">
    <source>
        <dbReference type="EMBL" id="KAJ7987258.1"/>
    </source>
</evidence>
<protein>
    <submittedName>
        <fullName evidence="1">Uncharacterized protein</fullName>
    </submittedName>
</protein>
<dbReference type="EMBL" id="CM055760">
    <property type="protein sequence ID" value="KAJ7987258.1"/>
    <property type="molecule type" value="Genomic_DNA"/>
</dbReference>
<name>A0ACC2F7D7_DALPE</name>
<sequence length="163" mass="18269">MFSNVNRRRKEPGNSASITLSLCMVNLYHSVSNNLVRTYNRLVKHGPDAIGQVSRLHKRSRPDFRPPFDGLNGLSSPCYNRKNKEWGCADKRQAHTNARHQWQIECGSPAFNLIVATGGPPCRVTDPVDVPSQEPVPLYHLLNLDGYEVSVALVSSTCQAYHR</sequence>
<evidence type="ECO:0000313" key="2">
    <source>
        <dbReference type="Proteomes" id="UP001157502"/>
    </source>
</evidence>
<proteinExistence type="predicted"/>
<accession>A0ACC2F7D7</accession>
<comment type="caution">
    <text evidence="1">The sequence shown here is derived from an EMBL/GenBank/DDBJ whole genome shotgun (WGS) entry which is preliminary data.</text>
</comment>
<reference evidence="1" key="1">
    <citation type="submission" date="2021-05" db="EMBL/GenBank/DDBJ databases">
        <authorList>
            <person name="Pan Q."/>
            <person name="Jouanno E."/>
            <person name="Zahm M."/>
            <person name="Klopp C."/>
            <person name="Cabau C."/>
            <person name="Louis A."/>
            <person name="Berthelot C."/>
            <person name="Parey E."/>
            <person name="Roest Crollius H."/>
            <person name="Montfort J."/>
            <person name="Robinson-Rechavi M."/>
            <person name="Bouchez O."/>
            <person name="Lampietro C."/>
            <person name="Lopez Roques C."/>
            <person name="Donnadieu C."/>
            <person name="Postlethwait J."/>
            <person name="Bobe J."/>
            <person name="Dillon D."/>
            <person name="Chandos A."/>
            <person name="von Hippel F."/>
            <person name="Guiguen Y."/>
        </authorList>
    </citation>
    <scope>NUCLEOTIDE SEQUENCE</scope>
    <source>
        <strain evidence="1">YG-Jan2019</strain>
    </source>
</reference>